<keyword evidence="1" id="KW-1133">Transmembrane helix</keyword>
<comment type="caution">
    <text evidence="2">The sequence shown here is derived from an EMBL/GenBank/DDBJ whole genome shotgun (WGS) entry which is preliminary data.</text>
</comment>
<gene>
    <name evidence="2" type="ORF">PLOB_00044260</name>
</gene>
<evidence type="ECO:0000313" key="2">
    <source>
        <dbReference type="EMBL" id="CAH3189615.1"/>
    </source>
</evidence>
<evidence type="ECO:0000313" key="3">
    <source>
        <dbReference type="Proteomes" id="UP001159405"/>
    </source>
</evidence>
<protein>
    <submittedName>
        <fullName evidence="2">Uncharacterized protein</fullName>
    </submittedName>
</protein>
<organism evidence="2 3">
    <name type="scientific">Porites lobata</name>
    <dbReference type="NCBI Taxonomy" id="104759"/>
    <lineage>
        <taxon>Eukaryota</taxon>
        <taxon>Metazoa</taxon>
        <taxon>Cnidaria</taxon>
        <taxon>Anthozoa</taxon>
        <taxon>Hexacorallia</taxon>
        <taxon>Scleractinia</taxon>
        <taxon>Fungiina</taxon>
        <taxon>Poritidae</taxon>
        <taxon>Porites</taxon>
    </lineage>
</organism>
<feature type="transmembrane region" description="Helical" evidence="1">
    <location>
        <begin position="12"/>
        <end position="37"/>
    </location>
</feature>
<feature type="non-terminal residue" evidence="2">
    <location>
        <position position="69"/>
    </location>
</feature>
<proteinExistence type="predicted"/>
<evidence type="ECO:0000256" key="1">
    <source>
        <dbReference type="SAM" id="Phobius"/>
    </source>
</evidence>
<dbReference type="Proteomes" id="UP001159405">
    <property type="component" value="Unassembled WGS sequence"/>
</dbReference>
<dbReference type="EMBL" id="CALNXK010000742">
    <property type="protein sequence ID" value="CAH3189615.1"/>
    <property type="molecule type" value="Genomic_DNA"/>
</dbReference>
<name>A0ABN8SHB8_9CNID</name>
<keyword evidence="1" id="KW-0812">Transmembrane</keyword>
<reference evidence="2 3" key="1">
    <citation type="submission" date="2022-05" db="EMBL/GenBank/DDBJ databases">
        <authorList>
            <consortium name="Genoscope - CEA"/>
            <person name="William W."/>
        </authorList>
    </citation>
    <scope>NUCLEOTIDE SEQUENCE [LARGE SCALE GENOMIC DNA]</scope>
</reference>
<accession>A0ABN8SHB8</accession>
<sequence>MTDGKKLSKKTVVCVCVCVLFAFILQMFSALLCGRIFGLRFPRDPVFYNPLQVLFRILRWLAEHPVLPP</sequence>
<keyword evidence="3" id="KW-1185">Reference proteome</keyword>
<keyword evidence="1" id="KW-0472">Membrane</keyword>